<reference evidence="1" key="1">
    <citation type="submission" date="2021-02" db="EMBL/GenBank/DDBJ databases">
        <authorList>
            <person name="Nieuwenhuis M."/>
            <person name="Van De Peppel L.J.J."/>
        </authorList>
    </citation>
    <scope>NUCLEOTIDE SEQUENCE</scope>
    <source>
        <strain evidence="1">D49</strain>
    </source>
</reference>
<protein>
    <submittedName>
        <fullName evidence="1">3',5'-cyclic-nucleotide phosphodiesterase (PDEase) (3':5'-CNP)</fullName>
    </submittedName>
</protein>
<dbReference type="PRINTS" id="PR00114">
    <property type="entry name" value="STPHPHTASE"/>
</dbReference>
<sequence>MDMSMSPLITAPASRQEAHSFTMQLEAAPSTSRRFACAHILPHSDRQSVRYEASCAFLERNQLLGIIRGHEAQDAGYTMHRKTPTKKFPSVITIFSAPNYCDLYHNRGAVLKYANRNITIRQFNCSAHPYWLPNFVDAFTWSLPFVGAKITDMLLAVLSVCSEEELTEVDSDEETVASVDQAMSPADVQRRRQEIKNKIMAIGKMQRVFQRLREESEHATELKVDGESMPPPMNTDALGVQGAQIKQTIRNFDDARRVDMLNERLPEFNVDAAPATFPVPSMRRGSAESEGITMESLIKKTLEEEEQGGVVERIADRIARGRVTASRPTGLKRHGTT</sequence>
<dbReference type="SUPFAM" id="SSF56300">
    <property type="entry name" value="Metallo-dependent phosphatases"/>
    <property type="match status" value="1"/>
</dbReference>
<dbReference type="InterPro" id="IPR029052">
    <property type="entry name" value="Metallo-depent_PP-like"/>
</dbReference>
<dbReference type="Gene3D" id="3.60.21.10">
    <property type="match status" value="1"/>
</dbReference>
<gene>
    <name evidence="1" type="primary">CNA1_2</name>
    <name evidence="1" type="ORF">H0H81_012153</name>
</gene>
<evidence type="ECO:0000313" key="1">
    <source>
        <dbReference type="EMBL" id="KAG5638516.1"/>
    </source>
</evidence>
<dbReference type="InterPro" id="IPR043360">
    <property type="entry name" value="PP2B"/>
</dbReference>
<proteinExistence type="predicted"/>
<reference evidence="1" key="2">
    <citation type="submission" date="2021-10" db="EMBL/GenBank/DDBJ databases">
        <title>Phylogenomics reveals ancestral predisposition of the termite-cultivated fungus Termitomyces towards a domesticated lifestyle.</title>
        <authorList>
            <person name="Auxier B."/>
            <person name="Grum-Grzhimaylo A."/>
            <person name="Cardenas M.E."/>
            <person name="Lodge J.D."/>
            <person name="Laessoe T."/>
            <person name="Pedersen O."/>
            <person name="Smith M.E."/>
            <person name="Kuyper T.W."/>
            <person name="Franco-Molano E.A."/>
            <person name="Baroni T.J."/>
            <person name="Aanen D.K."/>
        </authorList>
    </citation>
    <scope>NUCLEOTIDE SEQUENCE</scope>
    <source>
        <strain evidence="1">D49</strain>
    </source>
</reference>
<organism evidence="1 2">
    <name type="scientific">Sphagnurus paluster</name>
    <dbReference type="NCBI Taxonomy" id="117069"/>
    <lineage>
        <taxon>Eukaryota</taxon>
        <taxon>Fungi</taxon>
        <taxon>Dikarya</taxon>
        <taxon>Basidiomycota</taxon>
        <taxon>Agaricomycotina</taxon>
        <taxon>Agaricomycetes</taxon>
        <taxon>Agaricomycetidae</taxon>
        <taxon>Agaricales</taxon>
        <taxon>Tricholomatineae</taxon>
        <taxon>Lyophyllaceae</taxon>
        <taxon>Sphagnurus</taxon>
    </lineage>
</organism>
<dbReference type="OrthoDB" id="5593063at2759"/>
<dbReference type="PANTHER" id="PTHR45673">
    <property type="entry name" value="SERINE/THREONINE-PROTEIN PHOSPHATASE 2B CATALYTIC SUBUNIT 1-RELATED"/>
    <property type="match status" value="1"/>
</dbReference>
<dbReference type="EMBL" id="JABCKI010005758">
    <property type="protein sequence ID" value="KAG5638516.1"/>
    <property type="molecule type" value="Genomic_DNA"/>
</dbReference>
<dbReference type="AlphaFoldDB" id="A0A9P7K513"/>
<dbReference type="Proteomes" id="UP000717328">
    <property type="component" value="Unassembled WGS sequence"/>
</dbReference>
<keyword evidence="2" id="KW-1185">Reference proteome</keyword>
<comment type="caution">
    <text evidence="1">The sequence shown here is derived from an EMBL/GenBank/DDBJ whole genome shotgun (WGS) entry which is preliminary data.</text>
</comment>
<name>A0A9P7K513_9AGAR</name>
<accession>A0A9P7K513</accession>
<evidence type="ECO:0000313" key="2">
    <source>
        <dbReference type="Proteomes" id="UP000717328"/>
    </source>
</evidence>
<dbReference type="GO" id="GO:0097720">
    <property type="term" value="P:calcineurin-mediated signaling"/>
    <property type="evidence" value="ECO:0007669"/>
    <property type="project" value="InterPro"/>
</dbReference>
<dbReference type="InterPro" id="IPR006186">
    <property type="entry name" value="Ser/Thr-sp_prot-phosphatase"/>
</dbReference>
<dbReference type="GO" id="GO:0033192">
    <property type="term" value="F:calmodulin-dependent protein phosphatase activity"/>
    <property type="evidence" value="ECO:0007669"/>
    <property type="project" value="InterPro"/>
</dbReference>